<evidence type="ECO:0000313" key="1">
    <source>
        <dbReference type="EMBL" id="AGA31890.1"/>
    </source>
</evidence>
<dbReference type="STRING" id="1255043.TVNIR_0177"/>
<name>L0DSE4_THIND</name>
<reference evidence="1" key="1">
    <citation type="submission" date="2015-12" db="EMBL/GenBank/DDBJ databases">
        <authorList>
            <person name="Tikhonova T.V."/>
            <person name="Pavlov A.R."/>
            <person name="Beletsky A.V."/>
            <person name="Mardanov A.V."/>
            <person name="Sorokin D.Y."/>
            <person name="Ravin N.V."/>
            <person name="Popov V.O."/>
        </authorList>
    </citation>
    <scope>NUCLEOTIDE SEQUENCE</scope>
    <source>
        <strain evidence="1">DSM 14787</strain>
    </source>
</reference>
<keyword evidence="2" id="KW-1185">Reference proteome</keyword>
<evidence type="ECO:0000313" key="2">
    <source>
        <dbReference type="Proteomes" id="UP000010809"/>
    </source>
</evidence>
<proteinExistence type="predicted"/>
<dbReference type="PANTHER" id="PTHR37319:SF1">
    <property type="entry name" value="TRANSPOSASE TN5 DIMERISATION DOMAIN-CONTAINING PROTEIN"/>
    <property type="match status" value="1"/>
</dbReference>
<protein>
    <submittedName>
        <fullName evidence="1">Mobile element protein</fullName>
    </submittedName>
</protein>
<dbReference type="InterPro" id="IPR012337">
    <property type="entry name" value="RNaseH-like_sf"/>
</dbReference>
<dbReference type="eggNOG" id="COG3385">
    <property type="taxonomic scope" value="Bacteria"/>
</dbReference>
<dbReference type="SUPFAM" id="SSF53098">
    <property type="entry name" value="Ribonuclease H-like"/>
    <property type="match status" value="1"/>
</dbReference>
<organism evidence="1 2">
    <name type="scientific">Thioalkalivibrio nitratireducens (strain DSM 14787 / UNIQEM 213 / ALEN2)</name>
    <dbReference type="NCBI Taxonomy" id="1255043"/>
    <lineage>
        <taxon>Bacteria</taxon>
        <taxon>Pseudomonadati</taxon>
        <taxon>Pseudomonadota</taxon>
        <taxon>Gammaproteobacteria</taxon>
        <taxon>Chromatiales</taxon>
        <taxon>Ectothiorhodospiraceae</taxon>
        <taxon>Thioalkalivibrio</taxon>
    </lineage>
</organism>
<dbReference type="PATRIC" id="fig|1255043.3.peg.177"/>
<dbReference type="InterPro" id="IPR047768">
    <property type="entry name" value="Tn5p-like"/>
</dbReference>
<dbReference type="KEGG" id="tni:TVNIR_0177"/>
<dbReference type="PANTHER" id="PTHR37319">
    <property type="entry name" value="TRANSPOSASE"/>
    <property type="match status" value="1"/>
</dbReference>
<dbReference type="Proteomes" id="UP000010809">
    <property type="component" value="Chromosome"/>
</dbReference>
<accession>L0DSE4</accession>
<dbReference type="AlphaFoldDB" id="L0DSE4"/>
<gene>
    <name evidence="1" type="ordered locus">TVNIR_0177</name>
</gene>
<dbReference type="HOGENOM" id="CLU_2157225_0_0_6"/>
<dbReference type="Gene3D" id="3.90.350.10">
    <property type="entry name" value="Transposase Inhibitor Protein From Tn5, Chain A, domain 1"/>
    <property type="match status" value="1"/>
</dbReference>
<dbReference type="EMBL" id="CP003989">
    <property type="protein sequence ID" value="AGA31890.1"/>
    <property type="molecule type" value="Genomic_DNA"/>
</dbReference>
<sequence>MLCLQDGTDLNFTTRPQTRGIGVIGRNQTGAESLGLHLHSTLAVNADGLPLGVLQAQFEAPQPRGEEVPPQEEKKSFRWIAGLRDTAALAATLPNTRVVSVADREADAFEL</sequence>